<accession>A0AA38S3Z0</accession>
<organism evidence="1 2">
    <name type="scientific">Coniochaeta hoffmannii</name>
    <dbReference type="NCBI Taxonomy" id="91930"/>
    <lineage>
        <taxon>Eukaryota</taxon>
        <taxon>Fungi</taxon>
        <taxon>Dikarya</taxon>
        <taxon>Ascomycota</taxon>
        <taxon>Pezizomycotina</taxon>
        <taxon>Sordariomycetes</taxon>
        <taxon>Sordariomycetidae</taxon>
        <taxon>Coniochaetales</taxon>
        <taxon>Coniochaetaceae</taxon>
        <taxon>Coniochaeta</taxon>
    </lineage>
</organism>
<evidence type="ECO:0000313" key="2">
    <source>
        <dbReference type="Proteomes" id="UP001174691"/>
    </source>
</evidence>
<reference evidence="1" key="1">
    <citation type="submission" date="2022-07" db="EMBL/GenBank/DDBJ databases">
        <title>Fungi with potential for degradation of polypropylene.</title>
        <authorList>
            <person name="Gostincar C."/>
        </authorList>
    </citation>
    <scope>NUCLEOTIDE SEQUENCE</scope>
    <source>
        <strain evidence="1">EXF-13287</strain>
    </source>
</reference>
<comment type="caution">
    <text evidence="1">The sequence shown here is derived from an EMBL/GenBank/DDBJ whole genome shotgun (WGS) entry which is preliminary data.</text>
</comment>
<dbReference type="InterPro" id="IPR009959">
    <property type="entry name" value="Cyclase_SnoaL-like"/>
</dbReference>
<dbReference type="InterPro" id="IPR032710">
    <property type="entry name" value="NTF2-like_dom_sf"/>
</dbReference>
<dbReference type="Proteomes" id="UP001174691">
    <property type="component" value="Unassembled WGS sequence"/>
</dbReference>
<protein>
    <submittedName>
        <fullName evidence="1">SnoaL-domain-containing protein</fullName>
    </submittedName>
</protein>
<proteinExistence type="predicted"/>
<dbReference type="GO" id="GO:0030638">
    <property type="term" value="P:polyketide metabolic process"/>
    <property type="evidence" value="ECO:0007669"/>
    <property type="project" value="InterPro"/>
</dbReference>
<name>A0AA38S3Z0_9PEZI</name>
<keyword evidence="2" id="KW-1185">Reference proteome</keyword>
<sequence length="279" mass="31861">MNAETVIHRFFDLLNQQKWKEPSRLLSATLSYNDASMPSETYMQLLQKETQSSSIVSWKLDALVHDRRSSKIGARIILSARTAANEIEATTPAPAGPLIEYPQHLIFVFQNGKISEIRAITDTDIMDKQVEHIDPSPRPLGPKPEHQPCLDLAQFYTSYVQCINDRTMETELHKYCHPHVTWCGRRLSIDEYRGLMEDSFEAISGLVFSVRDLIVDEERQQICSRIEFTGTPVRSYAGAEPNGRPVRFAEHAIYWLTSGKISSVVTVIDWKSYREQLTS</sequence>
<dbReference type="EMBL" id="JANBVN010000054">
    <property type="protein sequence ID" value="KAJ9155820.1"/>
    <property type="molecule type" value="Genomic_DNA"/>
</dbReference>
<dbReference type="AlphaFoldDB" id="A0AA38S3Z0"/>
<dbReference type="Pfam" id="PF07366">
    <property type="entry name" value="SnoaL"/>
    <property type="match status" value="1"/>
</dbReference>
<dbReference type="Gene3D" id="3.10.450.50">
    <property type="match status" value="2"/>
</dbReference>
<dbReference type="SUPFAM" id="SSF54427">
    <property type="entry name" value="NTF2-like"/>
    <property type="match status" value="1"/>
</dbReference>
<evidence type="ECO:0000313" key="1">
    <source>
        <dbReference type="EMBL" id="KAJ9155820.1"/>
    </source>
</evidence>
<gene>
    <name evidence="1" type="ORF">NKR19_g4374</name>
</gene>